<dbReference type="PANTHER" id="PTHR24148">
    <property type="entry name" value="ANKYRIN REPEAT DOMAIN-CONTAINING PROTEIN 39 HOMOLOG-RELATED"/>
    <property type="match status" value="1"/>
</dbReference>
<dbReference type="PANTHER" id="PTHR24148:SF73">
    <property type="entry name" value="HET DOMAIN PROTEIN (AFU_ORTHOLOGUE AFUA_8G01020)"/>
    <property type="match status" value="1"/>
</dbReference>
<sequence>MRVRPPRHALVVVVSLIATILTSLAYREALVETVQSRWKSHGTVMTLDGILIKDKVATITDTLFTPHLVPLILYYHAVLGPSWPIVFFTSQTTYDEHLSPNASSSATSATWRRAVDAGSIETRIVAPEFNLTTRKAVNLYFSHPWLWEQLAPAKHVLVFQADAIMCANAAQTVDDFLQYDFIGAPLNDTRKVYNGGLSLRNRTMLLEVLRAGNDWWRDWNTKGTEYGGHGKDYWMSIMMRERHANLPSIETALGFARQLPWHMDRPGRPVGYHRVYKEDKTRVPEARKCGLNRWCMENFLQSCPGASLHNDQRQSEGKPYWEYYVTLLPQSAVKHRVELPWAGRGIDIPVQQNVCADYPRDQKSYETRDPVDLAAFGPTTRGPLGWIVGGRSGDKASDANVGFYVRHDDEWDWLRSVLTIDRIGQLLDGSNKGKKIERFEIPGIRAVHFLLRDHLDRGFNSTSEYDTLGKNLYSDTASLPEAEDVQLYEFKGLAARKASKVRVLARVLGKWIVTVALIVAVYAVLISYSVDRPVMSTTKKRQFNALITGLLITLGLSTASFLTGMCDDMRWWILSRRARSQHKVEHILHAHSTSRVIRLASRSKRSNIHVVVTLWVLLIIGAQVGIASIGLCYSVERTEDKALLVRGNVSIPDMSSIETTKVANGSNSQRAQEYTANRLLRFVAAPSSGSSPDEAPIALELCHVPLDESPDYGALSYVWGDMRETLEATVDGRPYAIGRNLHGLFLQLRRQNVTSWLWTDAICINQTDAHEKRWQIGLMRTVYVQAAVVHLWLGPGNANTDAALDALAHLGQAAEACGAPALLLQVGRAGEVADIIKNRLEIPDSPSNLDSTNEEHAVASFYQTLLADPDMYADEATGEPTPTQRGIQDMLERDYWTRMWIIQEVTVPRHAVIACGNATLSLPLFNAALGVIWACKRTFRPALPRYRAFAAAIDEQMLDVRALNTRSDYHAGVSLMLLDILYIRDPAPGRPYYAVTDPRDVVFAILGIVSDGEALGLQVDYTKTRAQVFAMLTRALIMHGDSAYGSFGLDSVVPRAAASDDLPSWVVDWQAMGMRGTPQKAVRHQGLFGGWCDATRGGPGQEGTEQPGDADSGLLRQGGCRVDVVAEVLSPPAGRPCNKCTPPELCELCHPDLDWSAVEAFARLDEASKPNPDWGATVSALATAVTAMDPVSVEHMARIEEPKVFRLVSRMLLAHPIAADALDDTEAALFRDDIYGYWRSAPAEAAPTDENIAEFADALRRHWAACLRGRTFFWTEGGRLGICWAGVQAGDVLSLVWNAPAPVVLGQRHGGGFVFKGDSYVAGIMEGEFLEEEPPHEVFDIY</sequence>
<proteinExistence type="predicted"/>
<reference evidence="7" key="1">
    <citation type="journal article" date="2021" name="Mol. Plant Pathol.">
        <title>A 20-kb lineage-specific genomic region tames virulence in pathogenic amphidiploid Verticillium longisporum.</title>
        <authorList>
            <person name="Harting R."/>
            <person name="Starke J."/>
            <person name="Kusch H."/>
            <person name="Poggeler S."/>
            <person name="Maurus I."/>
            <person name="Schluter R."/>
            <person name="Landesfeind M."/>
            <person name="Bulla I."/>
            <person name="Nowrousian M."/>
            <person name="de Jonge R."/>
            <person name="Stahlhut G."/>
            <person name="Hoff K.J."/>
            <person name="Asshauer K.P."/>
            <person name="Thurmer A."/>
            <person name="Stanke M."/>
            <person name="Daniel R."/>
            <person name="Morgenstern B."/>
            <person name="Thomma B.P.H.J."/>
            <person name="Kronstad J.W."/>
            <person name="Braus-Stromeyer S.A."/>
            <person name="Braus G.H."/>
        </authorList>
    </citation>
    <scope>NUCLEOTIDE SEQUENCE</scope>
    <source>
        <strain evidence="7">Vl32</strain>
    </source>
</reference>
<evidence type="ECO:0000313" key="8">
    <source>
        <dbReference type="Proteomes" id="UP000689129"/>
    </source>
</evidence>
<name>A0A8I3ANI9_VERLO</name>
<dbReference type="Pfam" id="PF18922">
    <property type="entry name" value="DUF5672"/>
    <property type="match status" value="1"/>
</dbReference>
<comment type="caution">
    <text evidence="7">The sequence shown here is derived from an EMBL/GenBank/DDBJ whole genome shotgun (WGS) entry which is preliminary data.</text>
</comment>
<feature type="domain" description="Acyclic terpene utilisation N-terminal" evidence="4">
    <location>
        <begin position="288"/>
        <end position="338"/>
    </location>
</feature>
<dbReference type="Proteomes" id="UP000689129">
    <property type="component" value="Unassembled WGS sequence"/>
</dbReference>
<evidence type="ECO:0000259" key="3">
    <source>
        <dbReference type="Pfam" id="PF06985"/>
    </source>
</evidence>
<dbReference type="InterPro" id="IPR010839">
    <property type="entry name" value="AtuA_N"/>
</dbReference>
<organism evidence="7 8">
    <name type="scientific">Verticillium longisporum</name>
    <name type="common">Verticillium dahliae var. longisporum</name>
    <dbReference type="NCBI Taxonomy" id="100787"/>
    <lineage>
        <taxon>Eukaryota</taxon>
        <taxon>Fungi</taxon>
        <taxon>Dikarya</taxon>
        <taxon>Ascomycota</taxon>
        <taxon>Pezizomycotina</taxon>
        <taxon>Sordariomycetes</taxon>
        <taxon>Hypocreomycetidae</taxon>
        <taxon>Glomerellales</taxon>
        <taxon>Plectosphaerellaceae</taxon>
        <taxon>Verticillium</taxon>
    </lineage>
</organism>
<evidence type="ECO:0000256" key="2">
    <source>
        <dbReference type="SAM" id="SignalP"/>
    </source>
</evidence>
<keyword evidence="1" id="KW-0812">Transmembrane</keyword>
<evidence type="ECO:0000256" key="1">
    <source>
        <dbReference type="SAM" id="Phobius"/>
    </source>
</evidence>
<feature type="signal peptide" evidence="2">
    <location>
        <begin position="1"/>
        <end position="25"/>
    </location>
</feature>
<dbReference type="Pfam" id="PF06985">
    <property type="entry name" value="HET"/>
    <property type="match status" value="1"/>
</dbReference>
<feature type="transmembrane region" description="Helical" evidence="1">
    <location>
        <begin position="608"/>
        <end position="633"/>
    </location>
</feature>
<protein>
    <submittedName>
        <fullName evidence="7">Heterokaryon incompatibility protein 6 like</fullName>
    </submittedName>
</protein>
<keyword evidence="2" id="KW-0732">Signal</keyword>
<evidence type="ECO:0000259" key="4">
    <source>
        <dbReference type="Pfam" id="PF07287"/>
    </source>
</evidence>
<dbReference type="InterPro" id="IPR056362">
    <property type="entry name" value="AtuA-like_ferredoxin_dom"/>
</dbReference>
<keyword evidence="1" id="KW-1133">Transmembrane helix</keyword>
<feature type="transmembrane region" description="Helical" evidence="1">
    <location>
        <begin position="511"/>
        <end position="531"/>
    </location>
</feature>
<evidence type="ECO:0000259" key="5">
    <source>
        <dbReference type="Pfam" id="PF18922"/>
    </source>
</evidence>
<dbReference type="InterPro" id="IPR043729">
    <property type="entry name" value="DUF5672"/>
</dbReference>
<feature type="domain" description="Heterokaryon incompatibility" evidence="3">
    <location>
        <begin position="712"/>
        <end position="904"/>
    </location>
</feature>
<feature type="domain" description="DUF5672" evidence="5">
    <location>
        <begin position="120"/>
        <end position="273"/>
    </location>
</feature>
<dbReference type="OrthoDB" id="2157530at2759"/>
<dbReference type="Pfam" id="PF23544">
    <property type="entry name" value="AtuA_ferredoxin"/>
    <property type="match status" value="1"/>
</dbReference>
<accession>A0A8I3ANI9</accession>
<keyword evidence="1" id="KW-0472">Membrane</keyword>
<feature type="transmembrane region" description="Helical" evidence="1">
    <location>
        <begin position="543"/>
        <end position="562"/>
    </location>
</feature>
<dbReference type="Pfam" id="PF07287">
    <property type="entry name" value="AtuA"/>
    <property type="match status" value="1"/>
</dbReference>
<dbReference type="EMBL" id="JAEMWZ010000257">
    <property type="protein sequence ID" value="KAG7129127.1"/>
    <property type="molecule type" value="Genomic_DNA"/>
</dbReference>
<dbReference type="InterPro" id="IPR010730">
    <property type="entry name" value="HET"/>
</dbReference>
<feature type="chain" id="PRO_5034867219" evidence="2">
    <location>
        <begin position="26"/>
        <end position="1342"/>
    </location>
</feature>
<dbReference type="InterPro" id="IPR052895">
    <property type="entry name" value="HetReg/Transcr_Mod"/>
</dbReference>
<evidence type="ECO:0000313" key="7">
    <source>
        <dbReference type="EMBL" id="KAG7129127.1"/>
    </source>
</evidence>
<gene>
    <name evidence="7" type="ORF">HYQ45_018955</name>
</gene>
<evidence type="ECO:0000259" key="6">
    <source>
        <dbReference type="Pfam" id="PF23544"/>
    </source>
</evidence>
<feature type="domain" description="AtuA-like ferredoxin-fold" evidence="6">
    <location>
        <begin position="388"/>
        <end position="472"/>
    </location>
</feature>